<sequence>MKDMILGLVQMVSRPGAVDENLRRMADFCREAAGSGVDLLCFPELSITGYHPDAAELAQPVPGPASGTLSRLAASYGMTVCAGLTEHNPQGRPFLSQLVCLPDGRVFCYRKTHLGHREAPLYAPGGALPVFSTPKAKVGLALCWEARFPEVASTLAHAGAEVLLYPHASPMAAARRRERWKVTLAARALDCGVYVGCCNAAGDSGRGFAFSGGAMAFDPDGQVMAEHFAPGDHLLTVPLLAAALGAQRSVSLYLDHRRPDLYR</sequence>
<proteinExistence type="inferred from homology"/>
<reference evidence="3" key="1">
    <citation type="submission" date="2020-08" db="EMBL/GenBank/DDBJ databases">
        <title>Genome public.</title>
        <authorList>
            <person name="Liu C."/>
            <person name="Sun Q."/>
        </authorList>
    </citation>
    <scope>NUCLEOTIDE SEQUENCE</scope>
    <source>
        <strain evidence="3">NSJ-54</strain>
    </source>
</reference>
<dbReference type="PROSITE" id="PS50263">
    <property type="entry name" value="CN_HYDROLASE"/>
    <property type="match status" value="1"/>
</dbReference>
<dbReference type="Gene3D" id="3.60.110.10">
    <property type="entry name" value="Carbon-nitrogen hydrolase"/>
    <property type="match status" value="1"/>
</dbReference>
<name>A0A926EAS9_9FIRM</name>
<feature type="domain" description="CN hydrolase" evidence="2">
    <location>
        <begin position="4"/>
        <end position="241"/>
    </location>
</feature>
<dbReference type="InterPro" id="IPR036526">
    <property type="entry name" value="C-N_Hydrolase_sf"/>
</dbReference>
<protein>
    <submittedName>
        <fullName evidence="3">Nitrilase</fullName>
    </submittedName>
</protein>
<dbReference type="PANTHER" id="PTHR23088">
    <property type="entry name" value="NITRILASE-RELATED"/>
    <property type="match status" value="1"/>
</dbReference>
<evidence type="ECO:0000256" key="1">
    <source>
        <dbReference type="ARBA" id="ARBA00010613"/>
    </source>
</evidence>
<dbReference type="AlphaFoldDB" id="A0A926EAS9"/>
<keyword evidence="4" id="KW-1185">Reference proteome</keyword>
<evidence type="ECO:0000313" key="3">
    <source>
        <dbReference type="EMBL" id="MBC8571100.1"/>
    </source>
</evidence>
<comment type="similarity">
    <text evidence="1">Belongs to the carbon-nitrogen hydrolase superfamily. NIT1/NIT2 family.</text>
</comment>
<dbReference type="InterPro" id="IPR003010">
    <property type="entry name" value="C-N_Hydrolase"/>
</dbReference>
<dbReference type="EMBL" id="JACRTC010000007">
    <property type="protein sequence ID" value="MBC8571100.1"/>
    <property type="molecule type" value="Genomic_DNA"/>
</dbReference>
<dbReference type="PANTHER" id="PTHR23088:SF27">
    <property type="entry name" value="DEAMINATED GLUTATHIONE AMIDASE"/>
    <property type="match status" value="1"/>
</dbReference>
<evidence type="ECO:0000313" key="4">
    <source>
        <dbReference type="Proteomes" id="UP000660861"/>
    </source>
</evidence>
<organism evidence="3 4">
    <name type="scientific">Zongyangia hominis</name>
    <dbReference type="NCBI Taxonomy" id="2763677"/>
    <lineage>
        <taxon>Bacteria</taxon>
        <taxon>Bacillati</taxon>
        <taxon>Bacillota</taxon>
        <taxon>Clostridia</taxon>
        <taxon>Eubacteriales</taxon>
        <taxon>Oscillospiraceae</taxon>
        <taxon>Zongyangia</taxon>
    </lineage>
</organism>
<evidence type="ECO:0000259" key="2">
    <source>
        <dbReference type="PROSITE" id="PS50263"/>
    </source>
</evidence>
<dbReference type="Proteomes" id="UP000660861">
    <property type="component" value="Unassembled WGS sequence"/>
</dbReference>
<accession>A0A926EAS9</accession>
<gene>
    <name evidence="3" type="ORF">H8709_09720</name>
</gene>
<dbReference type="Pfam" id="PF00795">
    <property type="entry name" value="CN_hydrolase"/>
    <property type="match status" value="1"/>
</dbReference>
<dbReference type="SUPFAM" id="SSF56317">
    <property type="entry name" value="Carbon-nitrogen hydrolase"/>
    <property type="match status" value="1"/>
</dbReference>
<comment type="caution">
    <text evidence="3">The sequence shown here is derived from an EMBL/GenBank/DDBJ whole genome shotgun (WGS) entry which is preliminary data.</text>
</comment>